<dbReference type="EMBL" id="JASJOS010000009">
    <property type="protein sequence ID" value="MDJ1482789.1"/>
    <property type="molecule type" value="Genomic_DNA"/>
</dbReference>
<evidence type="ECO:0000313" key="3">
    <source>
        <dbReference type="Proteomes" id="UP001241110"/>
    </source>
</evidence>
<evidence type="ECO:0000313" key="2">
    <source>
        <dbReference type="EMBL" id="MDJ1482789.1"/>
    </source>
</evidence>
<dbReference type="Gene3D" id="3.40.720.10">
    <property type="entry name" value="Alkaline Phosphatase, subunit A"/>
    <property type="match status" value="1"/>
</dbReference>
<name>A0AAE3U7C5_9BACT</name>
<dbReference type="Proteomes" id="UP001241110">
    <property type="component" value="Unassembled WGS sequence"/>
</dbReference>
<reference evidence="2" key="1">
    <citation type="submission" date="2023-05" db="EMBL/GenBank/DDBJ databases">
        <authorList>
            <person name="Zhang X."/>
        </authorList>
    </citation>
    <scope>NUCLEOTIDE SEQUENCE</scope>
    <source>
        <strain evidence="2">YF14B1</strain>
    </source>
</reference>
<protein>
    <recommendedName>
        <fullName evidence="4">Alkaline phosphatase</fullName>
    </recommendedName>
</protein>
<proteinExistence type="predicted"/>
<gene>
    <name evidence="2" type="ORF">QNI16_19975</name>
</gene>
<evidence type="ECO:0000256" key="1">
    <source>
        <dbReference type="SAM" id="SignalP"/>
    </source>
</evidence>
<dbReference type="RefSeq" id="WP_313982149.1">
    <property type="nucleotide sequence ID" value="NZ_JASJOS010000009.1"/>
</dbReference>
<dbReference type="SUPFAM" id="SSF53649">
    <property type="entry name" value="Alkaline phosphatase-like"/>
    <property type="match status" value="1"/>
</dbReference>
<accession>A0AAE3U7C5</accession>
<sequence>MKIRFFSTLLVTIPFLTLCPSFAQKNAKSKHPKNVILLIGDGMGAAQIYAGLTANKGSLNLE</sequence>
<comment type="caution">
    <text evidence="2">The sequence shown here is derived from an EMBL/GenBank/DDBJ whole genome shotgun (WGS) entry which is preliminary data.</text>
</comment>
<organism evidence="2 3">
    <name type="scientific">Xanthocytophaga flava</name>
    <dbReference type="NCBI Taxonomy" id="3048013"/>
    <lineage>
        <taxon>Bacteria</taxon>
        <taxon>Pseudomonadati</taxon>
        <taxon>Bacteroidota</taxon>
        <taxon>Cytophagia</taxon>
        <taxon>Cytophagales</taxon>
        <taxon>Rhodocytophagaceae</taxon>
        <taxon>Xanthocytophaga</taxon>
    </lineage>
</organism>
<feature type="chain" id="PRO_5042076263" description="Alkaline phosphatase" evidence="1">
    <location>
        <begin position="24"/>
        <end position="62"/>
    </location>
</feature>
<dbReference type="AlphaFoldDB" id="A0AAE3U7C5"/>
<feature type="signal peptide" evidence="1">
    <location>
        <begin position="1"/>
        <end position="23"/>
    </location>
</feature>
<dbReference type="InterPro" id="IPR017850">
    <property type="entry name" value="Alkaline_phosphatase_core_sf"/>
</dbReference>
<keyword evidence="1" id="KW-0732">Signal</keyword>
<evidence type="ECO:0008006" key="4">
    <source>
        <dbReference type="Google" id="ProtNLM"/>
    </source>
</evidence>